<evidence type="ECO:0000256" key="2">
    <source>
        <dbReference type="ARBA" id="ARBA00012150"/>
    </source>
</evidence>
<gene>
    <name evidence="7" type="ORF">SAMN05444336_107118</name>
</gene>
<comment type="catalytic activity">
    <reaction evidence="3 4">
        <text>an acyl phosphate + H2O = a carboxylate + phosphate + H(+)</text>
        <dbReference type="Rhea" id="RHEA:14965"/>
        <dbReference type="ChEBI" id="CHEBI:15377"/>
        <dbReference type="ChEBI" id="CHEBI:15378"/>
        <dbReference type="ChEBI" id="CHEBI:29067"/>
        <dbReference type="ChEBI" id="CHEBI:43474"/>
        <dbReference type="ChEBI" id="CHEBI:59918"/>
        <dbReference type="EC" id="3.6.1.7"/>
    </reaction>
</comment>
<dbReference type="InterPro" id="IPR017968">
    <property type="entry name" value="Acylphosphatase_CS"/>
</dbReference>
<evidence type="ECO:0000256" key="3">
    <source>
        <dbReference type="ARBA" id="ARBA00047645"/>
    </source>
</evidence>
<dbReference type="PROSITE" id="PS00151">
    <property type="entry name" value="ACYLPHOSPHATASE_2"/>
    <property type="match status" value="1"/>
</dbReference>
<evidence type="ECO:0000259" key="6">
    <source>
        <dbReference type="PROSITE" id="PS51160"/>
    </source>
</evidence>
<feature type="active site" evidence="4">
    <location>
        <position position="20"/>
    </location>
</feature>
<keyword evidence="8" id="KW-1185">Reference proteome</keyword>
<dbReference type="OrthoDB" id="5295388at2"/>
<dbReference type="STRING" id="356660.SAMN05444336_107118"/>
<dbReference type="EMBL" id="FNMZ01000007">
    <property type="protein sequence ID" value="SDX61958.1"/>
    <property type="molecule type" value="Genomic_DNA"/>
</dbReference>
<dbReference type="InterPro" id="IPR020456">
    <property type="entry name" value="Acylphosphatase"/>
</dbReference>
<evidence type="ECO:0000256" key="5">
    <source>
        <dbReference type="RuleBase" id="RU004168"/>
    </source>
</evidence>
<dbReference type="PROSITE" id="PS51160">
    <property type="entry name" value="ACYLPHOSPHATASE_3"/>
    <property type="match status" value="1"/>
</dbReference>
<dbReference type="Proteomes" id="UP000199118">
    <property type="component" value="Unassembled WGS sequence"/>
</dbReference>
<feature type="active site" evidence="4">
    <location>
        <position position="38"/>
    </location>
</feature>
<evidence type="ECO:0000313" key="7">
    <source>
        <dbReference type="EMBL" id="SDX61958.1"/>
    </source>
</evidence>
<dbReference type="InterPro" id="IPR001792">
    <property type="entry name" value="Acylphosphatase-like_dom"/>
</dbReference>
<dbReference type="RefSeq" id="WP_092683937.1">
    <property type="nucleotide sequence ID" value="NZ_FNMZ01000007.1"/>
</dbReference>
<dbReference type="InterPro" id="IPR036046">
    <property type="entry name" value="Acylphosphatase-like_dom_sf"/>
</dbReference>
<proteinExistence type="inferred from homology"/>
<organism evidence="7 8">
    <name type="scientific">Albimonas donghaensis</name>
    <dbReference type="NCBI Taxonomy" id="356660"/>
    <lineage>
        <taxon>Bacteria</taxon>
        <taxon>Pseudomonadati</taxon>
        <taxon>Pseudomonadota</taxon>
        <taxon>Alphaproteobacteria</taxon>
        <taxon>Rhodobacterales</taxon>
        <taxon>Paracoccaceae</taxon>
        <taxon>Albimonas</taxon>
    </lineage>
</organism>
<dbReference type="SUPFAM" id="SSF54975">
    <property type="entry name" value="Acylphosphatase/BLUF domain-like"/>
    <property type="match status" value="1"/>
</dbReference>
<dbReference type="PANTHER" id="PTHR47268:SF4">
    <property type="entry name" value="ACYLPHOSPHATASE"/>
    <property type="match status" value="1"/>
</dbReference>
<accession>A0A1H3D743</accession>
<dbReference type="PANTHER" id="PTHR47268">
    <property type="entry name" value="ACYLPHOSPHATASE"/>
    <property type="match status" value="1"/>
</dbReference>
<dbReference type="Pfam" id="PF00708">
    <property type="entry name" value="Acylphosphatase"/>
    <property type="match status" value="1"/>
</dbReference>
<dbReference type="AlphaFoldDB" id="A0A1H3D743"/>
<protein>
    <recommendedName>
        <fullName evidence="2 4">acylphosphatase</fullName>
        <ecNumber evidence="2 4">3.6.1.7</ecNumber>
    </recommendedName>
</protein>
<name>A0A1H3D743_9RHOB</name>
<dbReference type="GO" id="GO:0003998">
    <property type="term" value="F:acylphosphatase activity"/>
    <property type="evidence" value="ECO:0007669"/>
    <property type="project" value="UniProtKB-EC"/>
</dbReference>
<feature type="domain" description="Acylphosphatase-like" evidence="6">
    <location>
        <begin position="5"/>
        <end position="98"/>
    </location>
</feature>
<reference evidence="7 8" key="1">
    <citation type="submission" date="2016-10" db="EMBL/GenBank/DDBJ databases">
        <authorList>
            <person name="de Groot N.N."/>
        </authorList>
    </citation>
    <scope>NUCLEOTIDE SEQUENCE [LARGE SCALE GENOMIC DNA]</scope>
    <source>
        <strain evidence="7 8">DSM 17890</strain>
    </source>
</reference>
<evidence type="ECO:0000313" key="8">
    <source>
        <dbReference type="Proteomes" id="UP000199118"/>
    </source>
</evidence>
<dbReference type="Gene3D" id="3.30.70.100">
    <property type="match status" value="1"/>
</dbReference>
<dbReference type="EC" id="3.6.1.7" evidence="2 4"/>
<comment type="similarity">
    <text evidence="1 5">Belongs to the acylphosphatase family.</text>
</comment>
<evidence type="ECO:0000256" key="1">
    <source>
        <dbReference type="ARBA" id="ARBA00005614"/>
    </source>
</evidence>
<evidence type="ECO:0000256" key="4">
    <source>
        <dbReference type="PROSITE-ProRule" id="PRU00520"/>
    </source>
</evidence>
<keyword evidence="4" id="KW-0378">Hydrolase</keyword>
<sequence>MNHIAVRAIIRGRVQRVGYRDWACRAAWELGLWGYVRNLSDGSVELMAVGPEDRVRRILDACREGPEHAEVSDVNEEPWLVEARMPDGAPLSGFLRTA</sequence>